<evidence type="ECO:0000256" key="4">
    <source>
        <dbReference type="ARBA" id="ARBA00022989"/>
    </source>
</evidence>
<dbReference type="PANTHER" id="PTHR35529:SF1">
    <property type="entry name" value="MANGANESE EFFLUX PUMP MNTP-RELATED"/>
    <property type="match status" value="1"/>
</dbReference>
<comment type="subcellular location">
    <subcellularLocation>
        <location evidence="8">Cell membrane</location>
        <topology evidence="8">Multi-pass membrane protein</topology>
    </subcellularLocation>
</comment>
<evidence type="ECO:0000256" key="7">
    <source>
        <dbReference type="ARBA" id="ARBA00023211"/>
    </source>
</evidence>
<dbReference type="EMBL" id="DVMH01000008">
    <property type="protein sequence ID" value="HIU09860.1"/>
    <property type="molecule type" value="Genomic_DNA"/>
</dbReference>
<dbReference type="AlphaFoldDB" id="A0A9D1HJH8"/>
<keyword evidence="2 8" id="KW-1003">Cell membrane</keyword>
<accession>A0A9D1HJH8</accession>
<name>A0A9D1HJH8_9FIRM</name>
<evidence type="ECO:0000256" key="1">
    <source>
        <dbReference type="ARBA" id="ARBA00022448"/>
    </source>
</evidence>
<keyword evidence="1 8" id="KW-0813">Transport</keyword>
<evidence type="ECO:0000256" key="3">
    <source>
        <dbReference type="ARBA" id="ARBA00022692"/>
    </source>
</evidence>
<proteinExistence type="inferred from homology"/>
<evidence type="ECO:0000313" key="9">
    <source>
        <dbReference type="EMBL" id="HIU09860.1"/>
    </source>
</evidence>
<feature type="transmembrane region" description="Helical" evidence="8">
    <location>
        <begin position="130"/>
        <end position="151"/>
    </location>
</feature>
<dbReference type="GO" id="GO:0005384">
    <property type="term" value="F:manganese ion transmembrane transporter activity"/>
    <property type="evidence" value="ECO:0007669"/>
    <property type="project" value="UniProtKB-UniRule"/>
</dbReference>
<feature type="transmembrane region" description="Helical" evidence="8">
    <location>
        <begin position="6"/>
        <end position="24"/>
    </location>
</feature>
<evidence type="ECO:0000256" key="8">
    <source>
        <dbReference type="HAMAP-Rule" id="MF_01521"/>
    </source>
</evidence>
<protein>
    <recommendedName>
        <fullName evidence="8">Putative manganese efflux pump MntP</fullName>
    </recommendedName>
</protein>
<feature type="transmembrane region" description="Helical" evidence="8">
    <location>
        <begin position="63"/>
        <end position="82"/>
    </location>
</feature>
<evidence type="ECO:0000256" key="6">
    <source>
        <dbReference type="ARBA" id="ARBA00023136"/>
    </source>
</evidence>
<sequence>MGFWEIFLIGLALSMDAFAVSAVSGMSIKNICRSDVLLLACAFGGFQGLMPLIGYYTGTLFTVFMNTFAPYIACLLLSLVGGKMIYDALREEAEPLSAITPQLVLVQAVATSIDALAVGVSFAAAGSINIWQAISIIACTTFFLTIAAVNLGRRIGSLLAEKAGLFGGIILIIIGLKMLF</sequence>
<keyword evidence="6 8" id="KW-0472">Membrane</keyword>
<evidence type="ECO:0000313" key="10">
    <source>
        <dbReference type="Proteomes" id="UP000824124"/>
    </source>
</evidence>
<dbReference type="PANTHER" id="PTHR35529">
    <property type="entry name" value="MANGANESE EFFLUX PUMP MNTP-RELATED"/>
    <property type="match status" value="1"/>
</dbReference>
<dbReference type="GO" id="GO:0005886">
    <property type="term" value="C:plasma membrane"/>
    <property type="evidence" value="ECO:0007669"/>
    <property type="project" value="UniProtKB-SubCell"/>
</dbReference>
<dbReference type="InterPro" id="IPR022929">
    <property type="entry name" value="Put_MntP"/>
</dbReference>
<comment type="caution">
    <text evidence="9">The sequence shown here is derived from an EMBL/GenBank/DDBJ whole genome shotgun (WGS) entry which is preliminary data.</text>
</comment>
<feature type="transmembrane region" description="Helical" evidence="8">
    <location>
        <begin position="36"/>
        <end position="57"/>
    </location>
</feature>
<organism evidence="9 10">
    <name type="scientific">Candidatus Avidehalobacter gallistercoris</name>
    <dbReference type="NCBI Taxonomy" id="2840694"/>
    <lineage>
        <taxon>Bacteria</taxon>
        <taxon>Bacillati</taxon>
        <taxon>Bacillota</taxon>
        <taxon>Clostridia</taxon>
        <taxon>Eubacteriales</taxon>
        <taxon>Peptococcaceae</taxon>
        <taxon>Peptococcaceae incertae sedis</taxon>
        <taxon>Candidatus Avidehalobacter</taxon>
    </lineage>
</organism>
<evidence type="ECO:0000256" key="5">
    <source>
        <dbReference type="ARBA" id="ARBA00023065"/>
    </source>
</evidence>
<reference evidence="9" key="1">
    <citation type="submission" date="2020-10" db="EMBL/GenBank/DDBJ databases">
        <authorList>
            <person name="Gilroy R."/>
        </authorList>
    </citation>
    <scope>NUCLEOTIDE SEQUENCE</scope>
    <source>
        <strain evidence="9">2830</strain>
    </source>
</reference>
<gene>
    <name evidence="8" type="primary">mntP</name>
    <name evidence="9" type="ORF">IAB00_01185</name>
</gene>
<feature type="transmembrane region" description="Helical" evidence="8">
    <location>
        <begin position="163"/>
        <end position="179"/>
    </location>
</feature>
<dbReference type="HAMAP" id="MF_01521">
    <property type="entry name" value="MntP_pump"/>
    <property type="match status" value="1"/>
</dbReference>
<dbReference type="Proteomes" id="UP000824124">
    <property type="component" value="Unassembled WGS sequence"/>
</dbReference>
<dbReference type="InterPro" id="IPR003810">
    <property type="entry name" value="Mntp/YtaF"/>
</dbReference>
<comment type="similarity">
    <text evidence="8">Belongs to the MntP (TC 9.B.29) family.</text>
</comment>
<keyword evidence="4 8" id="KW-1133">Transmembrane helix</keyword>
<evidence type="ECO:0000256" key="2">
    <source>
        <dbReference type="ARBA" id="ARBA00022475"/>
    </source>
</evidence>
<dbReference type="Pfam" id="PF02659">
    <property type="entry name" value="Mntp"/>
    <property type="match status" value="1"/>
</dbReference>
<comment type="function">
    <text evidence="8">Probably functions as a manganese efflux pump.</text>
</comment>
<keyword evidence="5 8" id="KW-0406">Ion transport</keyword>
<reference evidence="9" key="2">
    <citation type="journal article" date="2021" name="PeerJ">
        <title>Extensive microbial diversity within the chicken gut microbiome revealed by metagenomics and culture.</title>
        <authorList>
            <person name="Gilroy R."/>
            <person name="Ravi A."/>
            <person name="Getino M."/>
            <person name="Pursley I."/>
            <person name="Horton D.L."/>
            <person name="Alikhan N.F."/>
            <person name="Baker D."/>
            <person name="Gharbi K."/>
            <person name="Hall N."/>
            <person name="Watson M."/>
            <person name="Adriaenssens E.M."/>
            <person name="Foster-Nyarko E."/>
            <person name="Jarju S."/>
            <person name="Secka A."/>
            <person name="Antonio M."/>
            <person name="Oren A."/>
            <person name="Chaudhuri R.R."/>
            <person name="La Ragione R."/>
            <person name="Hildebrand F."/>
            <person name="Pallen M.J."/>
        </authorList>
    </citation>
    <scope>NUCLEOTIDE SEQUENCE</scope>
    <source>
        <strain evidence="9">2830</strain>
    </source>
</reference>
<feature type="transmembrane region" description="Helical" evidence="8">
    <location>
        <begin position="103"/>
        <end position="124"/>
    </location>
</feature>
<keyword evidence="7 8" id="KW-0464">Manganese</keyword>
<keyword evidence="3 8" id="KW-0812">Transmembrane</keyword>